<evidence type="ECO:0000313" key="9">
    <source>
        <dbReference type="EMBL" id="AWH90482.1"/>
    </source>
</evidence>
<comment type="similarity">
    <text evidence="2 7">Belongs to the MIP/aquaporin (TC 1.A.8) family.</text>
</comment>
<comment type="subcellular location">
    <subcellularLocation>
        <location evidence="1">Membrane</location>
        <topology evidence="1">Multi-pass membrane protein</topology>
    </subcellularLocation>
</comment>
<keyword evidence="3 7" id="KW-0813">Transport</keyword>
<protein>
    <submittedName>
        <fullName evidence="9">Glycerol transporter</fullName>
    </submittedName>
</protein>
<gene>
    <name evidence="9" type="ORF">DD681_01500</name>
</gene>
<evidence type="ECO:0000256" key="2">
    <source>
        <dbReference type="ARBA" id="ARBA00006175"/>
    </source>
</evidence>
<evidence type="ECO:0000256" key="4">
    <source>
        <dbReference type="ARBA" id="ARBA00022692"/>
    </source>
</evidence>
<evidence type="ECO:0000256" key="8">
    <source>
        <dbReference type="SAM" id="Phobius"/>
    </source>
</evidence>
<feature type="transmembrane region" description="Helical" evidence="8">
    <location>
        <begin position="46"/>
        <end position="79"/>
    </location>
</feature>
<feature type="transmembrane region" description="Helical" evidence="8">
    <location>
        <begin position="91"/>
        <end position="110"/>
    </location>
</feature>
<dbReference type="InterPro" id="IPR023271">
    <property type="entry name" value="Aquaporin-like"/>
</dbReference>
<sequence>MNPDNKKNILKQCVYEFLGTGLIIFFGIGSIALSKLTNIHFSQYEISIIWGLSVSIAIYFSFSTSGAHFNPAITIFLWLSSQFSKKKVVPYIMSQISGSFFFTMLIYYIYNNILISFEKNNNIIRGSQKSLDIASIFCIYPKNYNNFMHDFITEIIITVIFIIILMKLNNKNLFFTSYNILYPILIGILVTIINASFGALNNIVLNPAQDLGPRIFLSLVGWGKSAFLGQENSYFPYFLVPTIAPIIGINLGGWIYNLFIK</sequence>
<dbReference type="RefSeq" id="WP_158341255.1">
    <property type="nucleotide sequence ID" value="NZ_CP029161.1"/>
</dbReference>
<keyword evidence="6 8" id="KW-0472">Membrane</keyword>
<dbReference type="InterPro" id="IPR000425">
    <property type="entry name" value="MIP"/>
</dbReference>
<dbReference type="InterPro" id="IPR050363">
    <property type="entry name" value="MIP/Aquaporin"/>
</dbReference>
<keyword evidence="5 8" id="KW-1133">Transmembrane helix</keyword>
<dbReference type="EMBL" id="CP029161">
    <property type="protein sequence ID" value="AWH90482.1"/>
    <property type="molecule type" value="Genomic_DNA"/>
</dbReference>
<evidence type="ECO:0000256" key="5">
    <source>
        <dbReference type="ARBA" id="ARBA00022989"/>
    </source>
</evidence>
<evidence type="ECO:0000256" key="7">
    <source>
        <dbReference type="RuleBase" id="RU000477"/>
    </source>
</evidence>
<evidence type="ECO:0000256" key="6">
    <source>
        <dbReference type="ARBA" id="ARBA00023136"/>
    </source>
</evidence>
<dbReference type="PANTHER" id="PTHR43829">
    <property type="entry name" value="AQUAPORIN OR AQUAGLYCEROPORIN RELATED"/>
    <property type="match status" value="1"/>
</dbReference>
<feature type="transmembrane region" description="Helical" evidence="8">
    <location>
        <begin position="234"/>
        <end position="259"/>
    </location>
</feature>
<proteinExistence type="inferred from homology"/>
<accession>A0A2U8DGQ5</accession>
<feature type="transmembrane region" description="Helical" evidence="8">
    <location>
        <begin position="151"/>
        <end position="168"/>
    </location>
</feature>
<evidence type="ECO:0000256" key="1">
    <source>
        <dbReference type="ARBA" id="ARBA00004141"/>
    </source>
</evidence>
<keyword evidence="4 7" id="KW-0812">Transmembrane</keyword>
<dbReference type="PANTHER" id="PTHR43829:SF9">
    <property type="entry name" value="AQUAPORIN-9"/>
    <property type="match status" value="1"/>
</dbReference>
<feature type="transmembrane region" description="Helical" evidence="8">
    <location>
        <begin position="12"/>
        <end position="34"/>
    </location>
</feature>
<dbReference type="PRINTS" id="PR00783">
    <property type="entry name" value="MINTRINSICP"/>
</dbReference>
<evidence type="ECO:0000256" key="3">
    <source>
        <dbReference type="ARBA" id="ARBA00022448"/>
    </source>
</evidence>
<organism evidence="9 10">
    <name type="scientific">Buchnera aphidicola</name>
    <name type="common">Melanaphis sacchari</name>
    <dbReference type="NCBI Taxonomy" id="2173854"/>
    <lineage>
        <taxon>Bacteria</taxon>
        <taxon>Pseudomonadati</taxon>
        <taxon>Pseudomonadota</taxon>
        <taxon>Gammaproteobacteria</taxon>
        <taxon>Enterobacterales</taxon>
        <taxon>Erwiniaceae</taxon>
        <taxon>Buchnera</taxon>
    </lineage>
</organism>
<dbReference type="OrthoDB" id="9807293at2"/>
<dbReference type="SUPFAM" id="SSF81338">
    <property type="entry name" value="Aquaporin-like"/>
    <property type="match status" value="1"/>
</dbReference>
<dbReference type="InterPro" id="IPR022357">
    <property type="entry name" value="MIP_CS"/>
</dbReference>
<dbReference type="PROSITE" id="PS00221">
    <property type="entry name" value="MIP"/>
    <property type="match status" value="1"/>
</dbReference>
<reference evidence="9 10" key="1">
    <citation type="submission" date="2018-04" db="EMBL/GenBank/DDBJ databases">
        <title>Genome sequence of Buchnera aphidicola from Melaphis sacchari.</title>
        <authorList>
            <person name="Geib S.M."/>
            <person name="Palmer N.A."/>
            <person name="Sattler S.E."/>
            <person name="Sarath G."/>
        </authorList>
    </citation>
    <scope>NUCLEOTIDE SEQUENCE [LARGE SCALE GENOMIC DNA]</scope>
    <source>
        <strain evidence="9 10">LSU</strain>
    </source>
</reference>
<feature type="transmembrane region" description="Helical" evidence="8">
    <location>
        <begin position="180"/>
        <end position="200"/>
    </location>
</feature>
<evidence type="ECO:0000313" key="10">
    <source>
        <dbReference type="Proteomes" id="UP000244884"/>
    </source>
</evidence>
<dbReference type="GO" id="GO:0015254">
    <property type="term" value="F:glycerol channel activity"/>
    <property type="evidence" value="ECO:0007669"/>
    <property type="project" value="TreeGrafter"/>
</dbReference>
<dbReference type="Proteomes" id="UP000244884">
    <property type="component" value="Chromosome"/>
</dbReference>
<dbReference type="Gene3D" id="1.20.1080.10">
    <property type="entry name" value="Glycerol uptake facilitator protein"/>
    <property type="match status" value="1"/>
</dbReference>
<dbReference type="AlphaFoldDB" id="A0A2U8DGQ5"/>
<dbReference type="Pfam" id="PF00230">
    <property type="entry name" value="MIP"/>
    <property type="match status" value="1"/>
</dbReference>
<dbReference type="GO" id="GO:0005886">
    <property type="term" value="C:plasma membrane"/>
    <property type="evidence" value="ECO:0007669"/>
    <property type="project" value="TreeGrafter"/>
</dbReference>
<name>A0A2U8DGQ5_9GAMM</name>